<dbReference type="InterPro" id="IPR002223">
    <property type="entry name" value="Kunitz_BPTI"/>
</dbReference>
<dbReference type="PROSITE" id="PS50279">
    <property type="entry name" value="BPTI_KUNITZ_2"/>
    <property type="match status" value="1"/>
</dbReference>
<comment type="similarity">
    <text evidence="1">Belongs to the venom Kunitz-type family.</text>
</comment>
<dbReference type="GeneTree" id="ENSGT01140000282753"/>
<dbReference type="Gene3D" id="4.10.410.10">
    <property type="entry name" value="Pancreatic trypsin inhibitor Kunitz domain"/>
    <property type="match status" value="1"/>
</dbReference>
<keyword evidence="3" id="KW-0722">Serine protease inhibitor</keyword>
<feature type="domain" description="BPTI/Kunitz inhibitor" evidence="5">
    <location>
        <begin position="35"/>
        <end position="85"/>
    </location>
</feature>
<name>A0A8D0E7R9_SALMN</name>
<keyword evidence="4" id="KW-1015">Disulfide bond</keyword>
<keyword evidence="2" id="KW-0646">Protease inhibitor</keyword>
<evidence type="ECO:0000256" key="4">
    <source>
        <dbReference type="ARBA" id="ARBA00023157"/>
    </source>
</evidence>
<sequence length="128" mass="14555">ISVTCLKDQLATLCGSVCGSCIVLQLMSEAPENTCGIFCRNGECNKYTLRWYYNQRVSKCRPFIYSGCKGNLNRFDSKEDCEHHCVRVCALVCVSLPLYVCAYVWEKQIARAWAAAAGAERWCYSFFF</sequence>
<dbReference type="PROSITE" id="PS00280">
    <property type="entry name" value="BPTI_KUNITZ_1"/>
    <property type="match status" value="1"/>
</dbReference>
<dbReference type="PANTHER" id="PTHR10083:SF328">
    <property type="entry name" value="TISSUE FACTOR PATHWAY INHIBITOR"/>
    <property type="match status" value="1"/>
</dbReference>
<reference evidence="6" key="1">
    <citation type="submission" date="2025-08" db="UniProtKB">
        <authorList>
            <consortium name="Ensembl"/>
        </authorList>
    </citation>
    <scope>IDENTIFICATION</scope>
</reference>
<dbReference type="SMART" id="SM00131">
    <property type="entry name" value="KU"/>
    <property type="match status" value="1"/>
</dbReference>
<dbReference type="GO" id="GO:0004867">
    <property type="term" value="F:serine-type endopeptidase inhibitor activity"/>
    <property type="evidence" value="ECO:0007669"/>
    <property type="project" value="UniProtKB-KW"/>
</dbReference>
<dbReference type="FunFam" id="4.10.410.10:FF:000020">
    <property type="entry name" value="Collagen, type VI, alpha 3"/>
    <property type="match status" value="1"/>
</dbReference>
<evidence type="ECO:0000259" key="5">
    <source>
        <dbReference type="PROSITE" id="PS50279"/>
    </source>
</evidence>
<evidence type="ECO:0000313" key="7">
    <source>
        <dbReference type="Proteomes" id="UP000694421"/>
    </source>
</evidence>
<protein>
    <recommendedName>
        <fullName evidence="5">BPTI/Kunitz inhibitor domain-containing protein</fullName>
    </recommendedName>
</protein>
<keyword evidence="7" id="KW-1185">Reference proteome</keyword>
<evidence type="ECO:0000256" key="2">
    <source>
        <dbReference type="ARBA" id="ARBA00022690"/>
    </source>
</evidence>
<accession>A0A8D0E7R9</accession>
<evidence type="ECO:0000256" key="1">
    <source>
        <dbReference type="ARBA" id="ARBA00008415"/>
    </source>
</evidence>
<reference evidence="6" key="2">
    <citation type="submission" date="2025-09" db="UniProtKB">
        <authorList>
            <consortium name="Ensembl"/>
        </authorList>
    </citation>
    <scope>IDENTIFICATION</scope>
</reference>
<dbReference type="OMA" id="CHEPMSE"/>
<evidence type="ECO:0000256" key="3">
    <source>
        <dbReference type="ARBA" id="ARBA00022900"/>
    </source>
</evidence>
<dbReference type="InterPro" id="IPR050098">
    <property type="entry name" value="TFPI/VKTCI-like"/>
</dbReference>
<proteinExistence type="inferred from homology"/>
<dbReference type="Proteomes" id="UP000694421">
    <property type="component" value="Unplaced"/>
</dbReference>
<dbReference type="AlphaFoldDB" id="A0A8D0E7R9"/>
<organism evidence="6 7">
    <name type="scientific">Salvator merianae</name>
    <name type="common">Argentine black and white tegu</name>
    <name type="synonym">Tupinambis merianae</name>
    <dbReference type="NCBI Taxonomy" id="96440"/>
    <lineage>
        <taxon>Eukaryota</taxon>
        <taxon>Metazoa</taxon>
        <taxon>Chordata</taxon>
        <taxon>Craniata</taxon>
        <taxon>Vertebrata</taxon>
        <taxon>Euteleostomi</taxon>
        <taxon>Lepidosauria</taxon>
        <taxon>Squamata</taxon>
        <taxon>Bifurcata</taxon>
        <taxon>Unidentata</taxon>
        <taxon>Episquamata</taxon>
        <taxon>Laterata</taxon>
        <taxon>Teiioidea</taxon>
        <taxon>Teiidae</taxon>
        <taxon>Salvator</taxon>
    </lineage>
</organism>
<dbReference type="InterPro" id="IPR020901">
    <property type="entry name" value="Prtase_inh_Kunz-CS"/>
</dbReference>
<dbReference type="PRINTS" id="PR00759">
    <property type="entry name" value="BASICPTASE"/>
</dbReference>
<dbReference type="PANTHER" id="PTHR10083">
    <property type="entry name" value="KUNITZ-TYPE PROTEASE INHIBITOR-RELATED"/>
    <property type="match status" value="1"/>
</dbReference>
<evidence type="ECO:0000313" key="6">
    <source>
        <dbReference type="Ensembl" id="ENSSMRP00000027376.1"/>
    </source>
</evidence>
<dbReference type="GO" id="GO:0005615">
    <property type="term" value="C:extracellular space"/>
    <property type="evidence" value="ECO:0007669"/>
    <property type="project" value="TreeGrafter"/>
</dbReference>
<dbReference type="SUPFAM" id="SSF57362">
    <property type="entry name" value="BPTI-like"/>
    <property type="match status" value="1"/>
</dbReference>
<dbReference type="InterPro" id="IPR036880">
    <property type="entry name" value="Kunitz_BPTI_sf"/>
</dbReference>
<dbReference type="Pfam" id="PF00014">
    <property type="entry name" value="Kunitz_BPTI"/>
    <property type="match status" value="1"/>
</dbReference>
<dbReference type="Ensembl" id="ENSSMRT00000031988.1">
    <property type="protein sequence ID" value="ENSSMRP00000027376.1"/>
    <property type="gene ID" value="ENSSMRG00000021110.1"/>
</dbReference>